<gene>
    <name evidence="2" type="ORF">SAMN05444921_12163</name>
</gene>
<dbReference type="Pfam" id="PF01695">
    <property type="entry name" value="IstB_IS21"/>
    <property type="match status" value="1"/>
</dbReference>
<dbReference type="GO" id="GO:0005524">
    <property type="term" value="F:ATP binding"/>
    <property type="evidence" value="ECO:0007669"/>
    <property type="project" value="InterPro"/>
</dbReference>
<dbReference type="AlphaFoldDB" id="A0A1G9ZD82"/>
<sequence length="207" mass="23405">MHSTSDDQLDPRESVYRERREAALAAFIHSTPVIYRHDVDIHPTAVQWAAQGTDAPRNLFLTGAIGVGKTHTAWQAARLWLERRVTRTGRRPSIEAWRSTSLFDALRPDNHDYDARVLTAQLQKADLLYIDDLAAARVSPTGWTQERLYELFDERYINRRPVLITCDVLPGATGDIVGDRVQSRLREMFRGGVLLLEGADRREGAAA</sequence>
<evidence type="ECO:0000313" key="3">
    <source>
        <dbReference type="Proteomes" id="UP000199063"/>
    </source>
</evidence>
<reference evidence="3" key="1">
    <citation type="submission" date="2016-10" db="EMBL/GenBank/DDBJ databases">
        <authorList>
            <person name="Varghese N."/>
            <person name="Submissions S."/>
        </authorList>
    </citation>
    <scope>NUCLEOTIDE SEQUENCE [LARGE SCALE GENOMIC DNA]</scope>
    <source>
        <strain evidence="3">CGMCC 4.7042</strain>
    </source>
</reference>
<keyword evidence="3" id="KW-1185">Reference proteome</keyword>
<dbReference type="InterPro" id="IPR002611">
    <property type="entry name" value="IstB_ATP-bd"/>
</dbReference>
<dbReference type="Gene3D" id="3.40.50.300">
    <property type="entry name" value="P-loop containing nucleotide triphosphate hydrolases"/>
    <property type="match status" value="1"/>
</dbReference>
<dbReference type="InterPro" id="IPR027417">
    <property type="entry name" value="P-loop_NTPase"/>
</dbReference>
<dbReference type="GO" id="GO:0006260">
    <property type="term" value="P:DNA replication"/>
    <property type="evidence" value="ECO:0007669"/>
    <property type="project" value="TreeGrafter"/>
</dbReference>
<dbReference type="RefSeq" id="WP_093659339.1">
    <property type="nucleotide sequence ID" value="NZ_FNHI01000021.1"/>
</dbReference>
<dbReference type="STRING" id="1196353.SAMN05444921_12163"/>
<dbReference type="OrthoDB" id="9770694at2"/>
<organism evidence="2 3">
    <name type="scientific">Streptomyces wuyuanensis</name>
    <dbReference type="NCBI Taxonomy" id="1196353"/>
    <lineage>
        <taxon>Bacteria</taxon>
        <taxon>Bacillati</taxon>
        <taxon>Actinomycetota</taxon>
        <taxon>Actinomycetes</taxon>
        <taxon>Kitasatosporales</taxon>
        <taxon>Streptomycetaceae</taxon>
        <taxon>Streptomyces</taxon>
    </lineage>
</organism>
<accession>A0A1G9ZD82</accession>
<proteinExistence type="predicted"/>
<evidence type="ECO:0000313" key="2">
    <source>
        <dbReference type="EMBL" id="SDN18576.1"/>
    </source>
</evidence>
<feature type="domain" description="IstB-like ATP-binding" evidence="1">
    <location>
        <begin position="53"/>
        <end position="173"/>
    </location>
</feature>
<dbReference type="PANTHER" id="PTHR30050">
    <property type="entry name" value="CHROMOSOMAL REPLICATION INITIATOR PROTEIN DNAA"/>
    <property type="match status" value="1"/>
</dbReference>
<dbReference type="PANTHER" id="PTHR30050:SF4">
    <property type="entry name" value="ATP-BINDING PROTEIN RV3427C IN INSERTION SEQUENCE-RELATED"/>
    <property type="match status" value="1"/>
</dbReference>
<evidence type="ECO:0000259" key="1">
    <source>
        <dbReference type="Pfam" id="PF01695"/>
    </source>
</evidence>
<protein>
    <submittedName>
        <fullName evidence="2">DNA replication protein DnaC</fullName>
    </submittedName>
</protein>
<dbReference type="SUPFAM" id="SSF52540">
    <property type="entry name" value="P-loop containing nucleoside triphosphate hydrolases"/>
    <property type="match status" value="1"/>
</dbReference>
<dbReference type="EMBL" id="FNHI01000021">
    <property type="protein sequence ID" value="SDN18576.1"/>
    <property type="molecule type" value="Genomic_DNA"/>
</dbReference>
<name>A0A1G9ZD82_9ACTN</name>
<dbReference type="GeneID" id="40832644"/>
<dbReference type="Proteomes" id="UP000199063">
    <property type="component" value="Unassembled WGS sequence"/>
</dbReference>